<evidence type="ECO:0000313" key="1">
    <source>
        <dbReference type="EMBL" id="CAG9315166.1"/>
    </source>
</evidence>
<accession>A0AAU9IN28</accession>
<reference evidence="1" key="1">
    <citation type="submission" date="2021-09" db="EMBL/GenBank/DDBJ databases">
        <authorList>
            <consortium name="AG Swart"/>
            <person name="Singh M."/>
            <person name="Singh A."/>
            <person name="Seah K."/>
            <person name="Emmerich C."/>
        </authorList>
    </citation>
    <scope>NUCLEOTIDE SEQUENCE</scope>
    <source>
        <strain evidence="1">ATCC30299</strain>
    </source>
</reference>
<comment type="caution">
    <text evidence="1">The sequence shown here is derived from an EMBL/GenBank/DDBJ whole genome shotgun (WGS) entry which is preliminary data.</text>
</comment>
<keyword evidence="2" id="KW-1185">Reference proteome</keyword>
<evidence type="ECO:0000313" key="2">
    <source>
        <dbReference type="Proteomes" id="UP001162131"/>
    </source>
</evidence>
<dbReference type="Proteomes" id="UP001162131">
    <property type="component" value="Unassembled WGS sequence"/>
</dbReference>
<sequence>MSFEFLTDSSDYADDFEDDSQSISEAYSEESVFPHLFSSLEHHLNSNNPINTTSSEIPIERAVGFFLSQLSSSSRDISQKIHWSYELKLEKIVKKPYNLPDKSELEKKFASLLKSFMMKGRLEAELMNKISKKILKTSLDEARKWILLSLDIIEKEKRQAYFMIDHAKSLNKTKSEDLQDEFLWKRFIYHLLSLCARKVTVTEPSWNVKDEIKGIIENSLKASIVVKNIVSIEDYGYSPALGYRRGFQASADRKVEISGNFQLSSQIEAIINQFLTLTETRKITSQHSIKDFEIKDGSFLSRVCLEMHREVTRTPLTLFIYYDPREEKSIGISSWFSAFEPLTYEEDVNTKVISIELSTFKFLGNNLLVEYNNQSSILEPASIKQLLQLPQASKFSQSAPSALKSFYVIEKENFYASCKKNLQAFLRPLSASEVSELIQVYIENNPQPQMQKESFPDSYKLSSKLKYGYIIVKDSIYLSSGTYSKNWLVQIKTSHNKPKWTNTSFNNVCKWEGCLSSLITERQLDSLKNINLNRTFSNLKTQRKSQSIEPKRKQLNPIKRSGTVSDSFIAADHCSFHNHYKNVLKNSLGPSLPDCTGELWKASQVGLNWQEELSSHNRISQICNETAKEMFQNFFQSICKKSSVANKASENSDIKDEESFKLKQYKLIEELKNTLDLEKQSTNELKMIACSEVQLNSIKHLVLPLKEAYLSTPAEKLVKLKGIRKQFELLSAFRSTSYATEANSTMPFKQVSRPPTVPANLSELAPTERFRKKELNKKMSTSPYFDAQLRVVKRFNKITKPPFTSGFKLRSAVSPNRTTTYEGQQFSQTPM</sequence>
<organism evidence="1 2">
    <name type="scientific">Blepharisma stoltei</name>
    <dbReference type="NCBI Taxonomy" id="1481888"/>
    <lineage>
        <taxon>Eukaryota</taxon>
        <taxon>Sar</taxon>
        <taxon>Alveolata</taxon>
        <taxon>Ciliophora</taxon>
        <taxon>Postciliodesmatophora</taxon>
        <taxon>Heterotrichea</taxon>
        <taxon>Heterotrichida</taxon>
        <taxon>Blepharismidae</taxon>
        <taxon>Blepharisma</taxon>
    </lineage>
</organism>
<protein>
    <submittedName>
        <fullName evidence="1">Uncharacterized protein</fullName>
    </submittedName>
</protein>
<dbReference type="EMBL" id="CAJZBQ010000013">
    <property type="protein sequence ID" value="CAG9315166.1"/>
    <property type="molecule type" value="Genomic_DNA"/>
</dbReference>
<name>A0AAU9IN28_9CILI</name>
<dbReference type="AlphaFoldDB" id="A0AAU9IN28"/>
<gene>
    <name evidence="1" type="ORF">BSTOLATCC_MIC12940</name>
</gene>
<proteinExistence type="predicted"/>